<evidence type="ECO:0000256" key="4">
    <source>
        <dbReference type="ARBA" id="ARBA00015486"/>
    </source>
</evidence>
<evidence type="ECO:0000313" key="11">
    <source>
        <dbReference type="EMBL" id="KEA65124.1"/>
    </source>
</evidence>
<comment type="similarity">
    <text evidence="2 10">Belongs to the CobT family.</text>
</comment>
<organism evidence="11 12">
    <name type="scientific">Marinobacterium lacunae</name>
    <dbReference type="NCBI Taxonomy" id="1232683"/>
    <lineage>
        <taxon>Bacteria</taxon>
        <taxon>Pseudomonadati</taxon>
        <taxon>Pseudomonadota</taxon>
        <taxon>Gammaproteobacteria</taxon>
        <taxon>Oceanospirillales</taxon>
        <taxon>Oceanospirillaceae</taxon>
        <taxon>Marinobacterium</taxon>
    </lineage>
</organism>
<protein>
    <recommendedName>
        <fullName evidence="4 10">Nicotinate-nucleotide--dimethylbenzimidazole phosphoribosyltransferase</fullName>
        <shortName evidence="10">NN:DBI PRT</shortName>
        <ecNumber evidence="3 10">2.4.2.21</ecNumber>
    </recommendedName>
    <alternativeName>
        <fullName evidence="8 10">N(1)-alpha-phosphoribosyltransferase</fullName>
    </alternativeName>
</protein>
<evidence type="ECO:0000256" key="8">
    <source>
        <dbReference type="ARBA" id="ARBA00030686"/>
    </source>
</evidence>
<evidence type="ECO:0000313" key="12">
    <source>
        <dbReference type="Proteomes" id="UP000028252"/>
    </source>
</evidence>
<dbReference type="HAMAP" id="MF_00230">
    <property type="entry name" value="CobT"/>
    <property type="match status" value="1"/>
</dbReference>
<evidence type="ECO:0000256" key="5">
    <source>
        <dbReference type="ARBA" id="ARBA00022573"/>
    </source>
</evidence>
<dbReference type="NCBIfam" id="NF000996">
    <property type="entry name" value="PRK00105.1"/>
    <property type="match status" value="1"/>
</dbReference>
<dbReference type="Gene3D" id="1.10.1610.10">
    <property type="match status" value="1"/>
</dbReference>
<dbReference type="InterPro" id="IPR017846">
    <property type="entry name" value="Nict_dMeBzImd_PRibTrfase_bact"/>
</dbReference>
<sequence length="362" mass="37376">MIDNAGYDPAFLSWLDAPVAALDQISRNAAQARQMQLTKPQGALGDLERLAVRLAGMQGRACPGADRVSIAVFAADHGVAAEGVSAYPQAVTGQMIVNFSRGGAAISVAAKALDAHLRVYNLGTVTALEPLAGVEDQVIAPQTGNLAREAAMTQAQLVQAMNVGRLAVEQAQAREAVIDIFIGGEMGIGNTTPATALAAALMGLPVTDLVGPGTGIDGAGIARKVAVIERALALHKPQPVDPLEMLRCLGGFEIAALCGAYLQCAQQGVPVLVDGFICTVAALLGCRLQPQLGDWLLFSHCSAEPGYARLLDHLPSFPLLDLGMRLGEGSGAAVAIPLLRMACTLHAQMSTFEEAAVSGASL</sequence>
<evidence type="ECO:0000256" key="7">
    <source>
        <dbReference type="ARBA" id="ARBA00022679"/>
    </source>
</evidence>
<dbReference type="PANTHER" id="PTHR43463:SF1">
    <property type="entry name" value="NICOTINATE-NUCLEOTIDE--DIMETHYLBENZIMIDAZOLE PHOSPHORIBOSYLTRANSFERASE"/>
    <property type="match status" value="1"/>
</dbReference>
<evidence type="ECO:0000256" key="1">
    <source>
        <dbReference type="ARBA" id="ARBA00005049"/>
    </source>
</evidence>
<dbReference type="EMBL" id="JMQN01000013">
    <property type="protein sequence ID" value="KEA65124.1"/>
    <property type="molecule type" value="Genomic_DNA"/>
</dbReference>
<keyword evidence="7 10" id="KW-0808">Transferase</keyword>
<evidence type="ECO:0000256" key="2">
    <source>
        <dbReference type="ARBA" id="ARBA00007110"/>
    </source>
</evidence>
<accession>A0A081G2W9</accession>
<reference evidence="11 12" key="1">
    <citation type="submission" date="2014-04" db="EMBL/GenBank/DDBJ databases">
        <title>Marinobacterium kochiensis sp. nov., isolated from sediment sample collected from Kochi backwaters in Kerala, India.</title>
        <authorList>
            <person name="Singh A."/>
            <person name="Pinnaka A.K."/>
        </authorList>
    </citation>
    <scope>NUCLEOTIDE SEQUENCE [LARGE SCALE GENOMIC DNA]</scope>
    <source>
        <strain evidence="11 12">AK27</strain>
    </source>
</reference>
<comment type="function">
    <text evidence="10">Catalyzes the synthesis of alpha-ribazole-5'-phosphate from nicotinate mononucleotide (NAMN) and 5,6-dimethylbenzimidazole (DMB).</text>
</comment>
<dbReference type="PANTHER" id="PTHR43463">
    <property type="entry name" value="NICOTINATE-NUCLEOTIDE--DIMETHYLBENZIMIDAZOLE PHOSPHORIBOSYLTRANSFERASE"/>
    <property type="match status" value="1"/>
</dbReference>
<dbReference type="NCBIfam" id="TIGR03160">
    <property type="entry name" value="cobT_DBIPRT"/>
    <property type="match status" value="1"/>
</dbReference>
<dbReference type="GO" id="GO:0008939">
    <property type="term" value="F:nicotinate-nucleotide-dimethylbenzimidazole phosphoribosyltransferase activity"/>
    <property type="evidence" value="ECO:0007669"/>
    <property type="project" value="UniProtKB-UniRule"/>
</dbReference>
<dbReference type="GO" id="GO:0009236">
    <property type="term" value="P:cobalamin biosynthetic process"/>
    <property type="evidence" value="ECO:0007669"/>
    <property type="project" value="UniProtKB-UniRule"/>
</dbReference>
<comment type="pathway">
    <text evidence="1 10">Nucleoside biosynthesis; alpha-ribazole biosynthesis; alpha-ribazole from 5,6-dimethylbenzimidazole: step 1/2.</text>
</comment>
<dbReference type="SUPFAM" id="SSF52733">
    <property type="entry name" value="Nicotinate mononucleotide:5,6-dimethylbenzimidazole phosphoribosyltransferase (CobT)"/>
    <property type="match status" value="1"/>
</dbReference>
<dbReference type="PATRIC" id="fig|1232683.4.peg.818"/>
<keyword evidence="12" id="KW-1185">Reference proteome</keyword>
<evidence type="ECO:0000256" key="10">
    <source>
        <dbReference type="HAMAP-Rule" id="MF_00230"/>
    </source>
</evidence>
<dbReference type="Pfam" id="PF02277">
    <property type="entry name" value="DBI_PRT"/>
    <property type="match status" value="1"/>
</dbReference>
<comment type="catalytic activity">
    <reaction evidence="9 10">
        <text>5,6-dimethylbenzimidazole + nicotinate beta-D-ribonucleotide = alpha-ribazole 5'-phosphate + nicotinate + H(+)</text>
        <dbReference type="Rhea" id="RHEA:11196"/>
        <dbReference type="ChEBI" id="CHEBI:15378"/>
        <dbReference type="ChEBI" id="CHEBI:15890"/>
        <dbReference type="ChEBI" id="CHEBI:32544"/>
        <dbReference type="ChEBI" id="CHEBI:57502"/>
        <dbReference type="ChEBI" id="CHEBI:57918"/>
        <dbReference type="EC" id="2.4.2.21"/>
    </reaction>
</comment>
<dbReference type="Proteomes" id="UP000028252">
    <property type="component" value="Unassembled WGS sequence"/>
</dbReference>
<name>A0A081G2W9_9GAMM</name>
<keyword evidence="6 10" id="KW-0328">Glycosyltransferase</keyword>
<dbReference type="EC" id="2.4.2.21" evidence="3 10"/>
<feature type="active site" description="Proton acceptor" evidence="10">
    <location>
        <position position="328"/>
    </location>
</feature>
<dbReference type="eggNOG" id="COG2038">
    <property type="taxonomic scope" value="Bacteria"/>
</dbReference>
<evidence type="ECO:0000256" key="9">
    <source>
        <dbReference type="ARBA" id="ARBA00047340"/>
    </source>
</evidence>
<dbReference type="RefSeq" id="WP_081849652.1">
    <property type="nucleotide sequence ID" value="NZ_JMQN01000013.1"/>
</dbReference>
<dbReference type="OrthoDB" id="9781491at2"/>
<dbReference type="InterPro" id="IPR036087">
    <property type="entry name" value="Nict_dMeBzImd_PRibTrfase_sf"/>
</dbReference>
<dbReference type="AlphaFoldDB" id="A0A081G2W9"/>
<dbReference type="FunFam" id="3.40.50.10210:FF:000001">
    <property type="entry name" value="Nicotinate-nucleotide--dimethylbenzimidazole phosphoribosyltransferase"/>
    <property type="match status" value="1"/>
</dbReference>
<dbReference type="InterPro" id="IPR003200">
    <property type="entry name" value="Nict_dMeBzImd_PRibTrfase"/>
</dbReference>
<keyword evidence="5 10" id="KW-0169">Cobalamin biosynthesis</keyword>
<dbReference type="InterPro" id="IPR023195">
    <property type="entry name" value="Nict_dMeBzImd_PRibTrfase_N"/>
</dbReference>
<dbReference type="STRING" id="1232683.ADIMK_0826"/>
<dbReference type="UniPathway" id="UPA00061">
    <property type="reaction ID" value="UER00516"/>
</dbReference>
<gene>
    <name evidence="10" type="primary">cobT</name>
    <name evidence="11" type="ORF">ADIMK_0826</name>
</gene>
<evidence type="ECO:0000256" key="6">
    <source>
        <dbReference type="ARBA" id="ARBA00022676"/>
    </source>
</evidence>
<dbReference type="CDD" id="cd02439">
    <property type="entry name" value="DMB-PRT_CobT"/>
    <property type="match status" value="1"/>
</dbReference>
<comment type="caution">
    <text evidence="11">The sequence shown here is derived from an EMBL/GenBank/DDBJ whole genome shotgun (WGS) entry which is preliminary data.</text>
</comment>
<evidence type="ECO:0000256" key="3">
    <source>
        <dbReference type="ARBA" id="ARBA00011991"/>
    </source>
</evidence>
<dbReference type="Gene3D" id="3.40.50.10210">
    <property type="match status" value="1"/>
</dbReference>
<proteinExistence type="inferred from homology"/>